<comment type="caution">
    <text evidence="9">The sequence shown here is derived from an EMBL/GenBank/DDBJ whole genome shotgun (WGS) entry which is preliminary data.</text>
</comment>
<reference evidence="9 10" key="1">
    <citation type="submission" date="2020-06" db="EMBL/GenBank/DDBJ databases">
        <title>Halomonas sp. QX-1 draft genome sequence.</title>
        <authorList>
            <person name="Qiu X."/>
        </authorList>
    </citation>
    <scope>NUCLEOTIDE SEQUENCE [LARGE SCALE GENOMIC DNA]</scope>
    <source>
        <strain evidence="9 10">QX-1</strain>
    </source>
</reference>
<protein>
    <submittedName>
        <fullName evidence="9">C-type cytochrome</fullName>
    </submittedName>
</protein>
<feature type="chain" id="PRO_5031013564" evidence="7">
    <location>
        <begin position="29"/>
        <end position="135"/>
    </location>
</feature>
<proteinExistence type="predicted"/>
<dbReference type="Pfam" id="PF00034">
    <property type="entry name" value="Cytochrom_C"/>
    <property type="match status" value="1"/>
</dbReference>
<dbReference type="GO" id="GO:0020037">
    <property type="term" value="F:heme binding"/>
    <property type="evidence" value="ECO:0007669"/>
    <property type="project" value="InterPro"/>
</dbReference>
<accession>A0A7Y6V724</accession>
<dbReference type="InterPro" id="IPR036909">
    <property type="entry name" value="Cyt_c-like_dom_sf"/>
</dbReference>
<feature type="domain" description="Cytochrome c" evidence="8">
    <location>
        <begin position="33"/>
        <end position="132"/>
    </location>
</feature>
<keyword evidence="5 6" id="KW-0408">Iron</keyword>
<evidence type="ECO:0000256" key="5">
    <source>
        <dbReference type="ARBA" id="ARBA00023004"/>
    </source>
</evidence>
<dbReference type="Proteomes" id="UP000589984">
    <property type="component" value="Unassembled WGS sequence"/>
</dbReference>
<dbReference type="SUPFAM" id="SSF46626">
    <property type="entry name" value="Cytochrome c"/>
    <property type="match status" value="1"/>
</dbReference>
<dbReference type="PANTHER" id="PTHR11961">
    <property type="entry name" value="CYTOCHROME C"/>
    <property type="match status" value="1"/>
</dbReference>
<sequence length="135" mass="15066">MFRIQLMFRIQWAITLTLLWGMTGHAAAQGNQSALEEGQRVFDKQCGGCHSIQARVQRAGPSLYGVVGRSAGKLPGYEFSTVLREADFVWTPEILDVFLQDPAAMLPGSFMVFWGLGDPQREQVIRYLKSVSAEE</sequence>
<evidence type="ECO:0000256" key="2">
    <source>
        <dbReference type="ARBA" id="ARBA00022617"/>
    </source>
</evidence>
<dbReference type="PRINTS" id="PR00604">
    <property type="entry name" value="CYTCHRMECIAB"/>
</dbReference>
<keyword evidence="2 6" id="KW-0349">Heme</keyword>
<dbReference type="InterPro" id="IPR009056">
    <property type="entry name" value="Cyt_c-like_dom"/>
</dbReference>
<evidence type="ECO:0000313" key="10">
    <source>
        <dbReference type="Proteomes" id="UP000589984"/>
    </source>
</evidence>
<evidence type="ECO:0000256" key="7">
    <source>
        <dbReference type="SAM" id="SignalP"/>
    </source>
</evidence>
<dbReference type="InterPro" id="IPR002327">
    <property type="entry name" value="Cyt_c_1A/1B"/>
</dbReference>
<dbReference type="GO" id="GO:0046872">
    <property type="term" value="F:metal ion binding"/>
    <property type="evidence" value="ECO:0007669"/>
    <property type="project" value="UniProtKB-KW"/>
</dbReference>
<dbReference type="AlphaFoldDB" id="A0A7Y6V724"/>
<keyword evidence="10" id="KW-1185">Reference proteome</keyword>
<evidence type="ECO:0000256" key="4">
    <source>
        <dbReference type="ARBA" id="ARBA00022982"/>
    </source>
</evidence>
<evidence type="ECO:0000259" key="8">
    <source>
        <dbReference type="PROSITE" id="PS51007"/>
    </source>
</evidence>
<keyword evidence="3 6" id="KW-0479">Metal-binding</keyword>
<dbReference type="PROSITE" id="PS51007">
    <property type="entry name" value="CYTC"/>
    <property type="match status" value="1"/>
</dbReference>
<evidence type="ECO:0000313" key="9">
    <source>
        <dbReference type="EMBL" id="NVF12973.1"/>
    </source>
</evidence>
<dbReference type="Gene3D" id="1.10.760.10">
    <property type="entry name" value="Cytochrome c-like domain"/>
    <property type="match status" value="1"/>
</dbReference>
<evidence type="ECO:0000256" key="1">
    <source>
        <dbReference type="ARBA" id="ARBA00022448"/>
    </source>
</evidence>
<evidence type="ECO:0000256" key="3">
    <source>
        <dbReference type="ARBA" id="ARBA00022723"/>
    </source>
</evidence>
<gene>
    <name evidence="9" type="ORF">HUO07_02150</name>
</gene>
<keyword evidence="4" id="KW-0249">Electron transport</keyword>
<evidence type="ECO:0000256" key="6">
    <source>
        <dbReference type="PROSITE-ProRule" id="PRU00433"/>
    </source>
</evidence>
<name>A0A7Y6V724_9GAMM</name>
<keyword evidence="1" id="KW-0813">Transport</keyword>
<keyword evidence="7" id="KW-0732">Signal</keyword>
<dbReference type="GO" id="GO:0009055">
    <property type="term" value="F:electron transfer activity"/>
    <property type="evidence" value="ECO:0007669"/>
    <property type="project" value="InterPro"/>
</dbReference>
<feature type="signal peptide" evidence="7">
    <location>
        <begin position="1"/>
        <end position="28"/>
    </location>
</feature>
<dbReference type="EMBL" id="JABWCV010000002">
    <property type="protein sequence ID" value="NVF12973.1"/>
    <property type="molecule type" value="Genomic_DNA"/>
</dbReference>
<organism evidence="9 10">
    <name type="scientific">Vreelandella maris</name>
    <dbReference type="NCBI Taxonomy" id="2729617"/>
    <lineage>
        <taxon>Bacteria</taxon>
        <taxon>Pseudomonadati</taxon>
        <taxon>Pseudomonadota</taxon>
        <taxon>Gammaproteobacteria</taxon>
        <taxon>Oceanospirillales</taxon>
        <taxon>Halomonadaceae</taxon>
        <taxon>Vreelandella</taxon>
    </lineage>
</organism>
<dbReference type="RefSeq" id="WP_176302184.1">
    <property type="nucleotide sequence ID" value="NZ_JABWCV010000002.1"/>
</dbReference>